<accession>A0AAU8S375</accession>
<evidence type="ECO:0000256" key="1">
    <source>
        <dbReference type="ARBA" id="ARBA00022676"/>
    </source>
</evidence>
<dbReference type="AlphaFoldDB" id="A0AAU8S375"/>
<name>A0AAU8S375_9FLAO</name>
<protein>
    <recommendedName>
        <fullName evidence="5">N-acetylglucosaminyldiphospho-UDP N-acetyl-beta-D-mannosaminyltransferase</fullName>
    </recommendedName>
</protein>
<reference evidence="3 4" key="1">
    <citation type="journal article" date="2014" name="Environ. Microbiol.">
        <title>Contrasting genomic patterns and infection strategies of two co-existing Bacteroidetes podovirus genera.</title>
        <authorList>
            <person name="Holmfeldt K."/>
            <person name="Howard-Varona C."/>
            <person name="Solonenko N."/>
            <person name="Sullivan M.B."/>
        </authorList>
    </citation>
    <scope>NUCLEOTIDE SEQUENCE [LARGE SCALE GENOMIC DNA]</scope>
    <source>
        <strain evidence="3 4">18</strain>
    </source>
</reference>
<proteinExistence type="predicted"/>
<dbReference type="EMBL" id="CP009976">
    <property type="protein sequence ID" value="AIZ43650.1"/>
    <property type="molecule type" value="Genomic_DNA"/>
</dbReference>
<dbReference type="PANTHER" id="PTHR34136">
    <property type="match status" value="1"/>
</dbReference>
<evidence type="ECO:0000313" key="3">
    <source>
        <dbReference type="EMBL" id="AIZ43650.1"/>
    </source>
</evidence>
<dbReference type="PANTHER" id="PTHR34136:SF1">
    <property type="entry name" value="UDP-N-ACETYL-D-MANNOSAMINURONIC ACID TRANSFERASE"/>
    <property type="match status" value="1"/>
</dbReference>
<evidence type="ECO:0000313" key="4">
    <source>
        <dbReference type="Proteomes" id="UP000030786"/>
    </source>
</evidence>
<dbReference type="KEGG" id="cbat:M666_03485"/>
<dbReference type="NCBIfam" id="TIGR00696">
    <property type="entry name" value="wecG_tagA_cpsF"/>
    <property type="match status" value="1"/>
</dbReference>
<keyword evidence="1" id="KW-0328">Glycosyltransferase</keyword>
<gene>
    <name evidence="3" type="ORF">M666_03485</name>
</gene>
<dbReference type="CDD" id="cd06533">
    <property type="entry name" value="Glyco_transf_WecG_TagA"/>
    <property type="match status" value="1"/>
</dbReference>
<organism evidence="3 4">
    <name type="scientific">Cellulophaga baltica 18</name>
    <dbReference type="NCBI Taxonomy" id="1348584"/>
    <lineage>
        <taxon>Bacteria</taxon>
        <taxon>Pseudomonadati</taxon>
        <taxon>Bacteroidota</taxon>
        <taxon>Flavobacteriia</taxon>
        <taxon>Flavobacteriales</taxon>
        <taxon>Flavobacteriaceae</taxon>
        <taxon>Cellulophaga</taxon>
    </lineage>
</organism>
<dbReference type="InterPro" id="IPR004629">
    <property type="entry name" value="WecG_TagA_CpsF"/>
</dbReference>
<dbReference type="Proteomes" id="UP000030786">
    <property type="component" value="Chromosome"/>
</dbReference>
<keyword evidence="2" id="KW-0808">Transferase</keyword>
<dbReference type="Pfam" id="PF03808">
    <property type="entry name" value="Glyco_tran_WecG"/>
    <property type="match status" value="1"/>
</dbReference>
<dbReference type="GO" id="GO:0016758">
    <property type="term" value="F:hexosyltransferase activity"/>
    <property type="evidence" value="ECO:0007669"/>
    <property type="project" value="TreeGrafter"/>
</dbReference>
<sequence>MPCLGYTVFADQLKNLPEAKNTVINTINQYSYCMAEKDQNFKQALLSSDVLLPDGVGITFAAKFLYGERIKKIAGADLHTYFLNDLNAKSGSCFYLGASNETLEKIKCKIKIEYPNIRVGSYSPPFKKTFSAQDNSQMITEVNSFKPDVLFIGMTAPKQEKWSFEHNNSLDAGYICAIGAVFDFYAGTVARPSEFWQNLGLEWLGRFIKEPKRMWTRYVTNGFKYLGYLLQAKVKG</sequence>
<evidence type="ECO:0008006" key="5">
    <source>
        <dbReference type="Google" id="ProtNLM"/>
    </source>
</evidence>
<evidence type="ECO:0000256" key="2">
    <source>
        <dbReference type="ARBA" id="ARBA00022679"/>
    </source>
</evidence>